<dbReference type="InterPro" id="IPR016166">
    <property type="entry name" value="FAD-bd_PCMH"/>
</dbReference>
<organism evidence="7 8">
    <name type="scientific">Hoyosella altamirensis</name>
    <dbReference type="NCBI Taxonomy" id="616997"/>
    <lineage>
        <taxon>Bacteria</taxon>
        <taxon>Bacillati</taxon>
        <taxon>Actinomycetota</taxon>
        <taxon>Actinomycetes</taxon>
        <taxon>Mycobacteriales</taxon>
        <taxon>Hoyosellaceae</taxon>
        <taxon>Hoyosella</taxon>
    </lineage>
</organism>
<dbReference type="InterPro" id="IPR016169">
    <property type="entry name" value="FAD-bd_PCMH_sub2"/>
</dbReference>
<keyword evidence="5" id="KW-0560">Oxidoreductase</keyword>
<evidence type="ECO:0000256" key="5">
    <source>
        <dbReference type="ARBA" id="ARBA00023002"/>
    </source>
</evidence>
<accession>A0A839RKG7</accession>
<dbReference type="OrthoDB" id="545125at2"/>
<sequence length="511" mass="53696">MSAHLSRREALRAGAILLGAGMTATFIGCSANGAGPPAAAQVDTSALDELAARLRGTLLRPGDAEYEARSASANGRYLSTRPIAVAQVADEEDVATCVEWSVQNGVQPVARGGGHSYAGFSTTTGLLIDIAALDSVQINDSDGTVVLGGAASNRAMLTASADGPFFLPGGTCLAVCYGGLALGGGIGFNTHWAGLASDRMTATRIVTADGNILDVSDAQHEDMFWACRGGAGGSFGINTAFTFALAEVPRHPVTHFDINWSGADAAGAMLNAFNILSATAPAEFNADAYAQATEIGSGGPEAAIHVNTHGQYIGTADELRDLLAPVIAAAGEPDSQNITEMGFWDAQRIFATDEQPSHSWGDISRFASDPIPESAVGELVDLLVACPSRSDDANGSIWSLGWVGGDVVNAFGRTETAYVHRGMSTLLRPTTVWPNDAPASVGNDLNQWTDAVIAAIAPHTPDESYQNFPNRALTNWEQQYYAENFDRLVDVKTSYDPNDVFRNEQSIPVRR</sequence>
<dbReference type="SUPFAM" id="SSF56176">
    <property type="entry name" value="FAD-binding/transporter-associated domain-like"/>
    <property type="match status" value="1"/>
</dbReference>
<evidence type="ECO:0000313" key="7">
    <source>
        <dbReference type="EMBL" id="MBB3036718.1"/>
    </source>
</evidence>
<dbReference type="InterPro" id="IPR012951">
    <property type="entry name" value="BBE"/>
</dbReference>
<name>A0A839RKG7_9ACTN</name>
<dbReference type="RefSeq" id="WP_064440874.1">
    <property type="nucleotide sequence ID" value="NZ_BDDI01000010.1"/>
</dbReference>
<dbReference type="InterPro" id="IPR050416">
    <property type="entry name" value="FAD-linked_Oxidoreductase"/>
</dbReference>
<evidence type="ECO:0000256" key="2">
    <source>
        <dbReference type="ARBA" id="ARBA00005466"/>
    </source>
</evidence>
<dbReference type="InterPro" id="IPR036318">
    <property type="entry name" value="FAD-bd_PCMH-like_sf"/>
</dbReference>
<comment type="similarity">
    <text evidence="2">Belongs to the oxygen-dependent FAD-linked oxidoreductase family.</text>
</comment>
<dbReference type="InterPro" id="IPR006311">
    <property type="entry name" value="TAT_signal"/>
</dbReference>
<dbReference type="PROSITE" id="PS51318">
    <property type="entry name" value="TAT"/>
    <property type="match status" value="1"/>
</dbReference>
<evidence type="ECO:0000256" key="4">
    <source>
        <dbReference type="ARBA" id="ARBA00022827"/>
    </source>
</evidence>
<dbReference type="Pfam" id="PF08031">
    <property type="entry name" value="BBE"/>
    <property type="match status" value="1"/>
</dbReference>
<dbReference type="Gene3D" id="3.30.465.10">
    <property type="match status" value="1"/>
</dbReference>
<evidence type="ECO:0000256" key="1">
    <source>
        <dbReference type="ARBA" id="ARBA00001974"/>
    </source>
</evidence>
<dbReference type="EMBL" id="JACHWS010000001">
    <property type="protein sequence ID" value="MBB3036718.1"/>
    <property type="molecule type" value="Genomic_DNA"/>
</dbReference>
<dbReference type="AlphaFoldDB" id="A0A839RKG7"/>
<dbReference type="InterPro" id="IPR006094">
    <property type="entry name" value="Oxid_FAD_bind_N"/>
</dbReference>
<dbReference type="GO" id="GO:0016491">
    <property type="term" value="F:oxidoreductase activity"/>
    <property type="evidence" value="ECO:0007669"/>
    <property type="project" value="UniProtKB-KW"/>
</dbReference>
<dbReference type="PANTHER" id="PTHR42973">
    <property type="entry name" value="BINDING OXIDOREDUCTASE, PUTATIVE (AFU_ORTHOLOGUE AFUA_1G17690)-RELATED"/>
    <property type="match status" value="1"/>
</dbReference>
<keyword evidence="8" id="KW-1185">Reference proteome</keyword>
<dbReference type="PROSITE" id="PS51257">
    <property type="entry name" value="PROKAR_LIPOPROTEIN"/>
    <property type="match status" value="1"/>
</dbReference>
<evidence type="ECO:0000259" key="6">
    <source>
        <dbReference type="PROSITE" id="PS51387"/>
    </source>
</evidence>
<dbReference type="GO" id="GO:0071949">
    <property type="term" value="F:FAD binding"/>
    <property type="evidence" value="ECO:0007669"/>
    <property type="project" value="InterPro"/>
</dbReference>
<dbReference type="PANTHER" id="PTHR42973:SF39">
    <property type="entry name" value="FAD-BINDING PCMH-TYPE DOMAIN-CONTAINING PROTEIN"/>
    <property type="match status" value="1"/>
</dbReference>
<reference evidence="7 8" key="1">
    <citation type="submission" date="2020-08" db="EMBL/GenBank/DDBJ databases">
        <title>Sequencing the genomes of 1000 actinobacteria strains.</title>
        <authorList>
            <person name="Klenk H.-P."/>
        </authorList>
    </citation>
    <scope>NUCLEOTIDE SEQUENCE [LARGE SCALE GENOMIC DNA]</scope>
    <source>
        <strain evidence="7 8">DSM 45258</strain>
    </source>
</reference>
<gene>
    <name evidence="7" type="ORF">FHU29_001152</name>
</gene>
<feature type="domain" description="FAD-binding PCMH-type" evidence="6">
    <location>
        <begin position="78"/>
        <end position="248"/>
    </location>
</feature>
<keyword evidence="3" id="KW-0285">Flavoprotein</keyword>
<dbReference type="Proteomes" id="UP000567922">
    <property type="component" value="Unassembled WGS sequence"/>
</dbReference>
<keyword evidence="4" id="KW-0274">FAD</keyword>
<comment type="cofactor">
    <cofactor evidence="1">
        <name>FAD</name>
        <dbReference type="ChEBI" id="CHEBI:57692"/>
    </cofactor>
</comment>
<proteinExistence type="inferred from homology"/>
<comment type="caution">
    <text evidence="7">The sequence shown here is derived from an EMBL/GenBank/DDBJ whole genome shotgun (WGS) entry which is preliminary data.</text>
</comment>
<protein>
    <submittedName>
        <fullName evidence="7">FAD/FMN-containing dehydrogenase</fullName>
    </submittedName>
</protein>
<dbReference type="Pfam" id="PF01565">
    <property type="entry name" value="FAD_binding_4"/>
    <property type="match status" value="1"/>
</dbReference>
<evidence type="ECO:0000313" key="8">
    <source>
        <dbReference type="Proteomes" id="UP000567922"/>
    </source>
</evidence>
<dbReference type="PROSITE" id="PS51387">
    <property type="entry name" value="FAD_PCMH"/>
    <property type="match status" value="1"/>
</dbReference>
<dbReference type="Gene3D" id="3.40.462.20">
    <property type="match status" value="1"/>
</dbReference>
<evidence type="ECO:0000256" key="3">
    <source>
        <dbReference type="ARBA" id="ARBA00022630"/>
    </source>
</evidence>